<accession>A0A9X3MX60</accession>
<protein>
    <submittedName>
        <fullName evidence="3">Ribonuclease HI family protein</fullName>
    </submittedName>
</protein>
<dbReference type="SUPFAM" id="SSF53098">
    <property type="entry name" value="Ribonuclease H-like"/>
    <property type="match status" value="1"/>
</dbReference>
<dbReference type="RefSeq" id="WP_270042190.1">
    <property type="nucleotide sequence ID" value="NZ_JAPDOD010000021.1"/>
</dbReference>
<dbReference type="Pfam" id="PF13456">
    <property type="entry name" value="RVT_3"/>
    <property type="match status" value="1"/>
</dbReference>
<dbReference type="Gene3D" id="3.30.420.10">
    <property type="entry name" value="Ribonuclease H-like superfamily/Ribonuclease H"/>
    <property type="match status" value="1"/>
</dbReference>
<evidence type="ECO:0000259" key="2">
    <source>
        <dbReference type="PROSITE" id="PS50879"/>
    </source>
</evidence>
<feature type="compositionally biased region" description="Basic residues" evidence="1">
    <location>
        <begin position="1"/>
        <end position="10"/>
    </location>
</feature>
<keyword evidence="4" id="KW-1185">Reference proteome</keyword>
<reference evidence="3" key="1">
    <citation type="submission" date="2022-10" db="EMBL/GenBank/DDBJ databases">
        <title>The WGS of Solirubrobacter ginsenosidimutans DSM 21036.</title>
        <authorList>
            <person name="Jiang Z."/>
        </authorList>
    </citation>
    <scope>NUCLEOTIDE SEQUENCE</scope>
    <source>
        <strain evidence="3">DSM 21036</strain>
    </source>
</reference>
<evidence type="ECO:0000313" key="3">
    <source>
        <dbReference type="EMBL" id="MDA0162950.1"/>
    </source>
</evidence>
<dbReference type="PANTHER" id="PTHR47723:SF19">
    <property type="entry name" value="POLYNUCLEOTIDYL TRANSFERASE, RIBONUCLEASE H-LIKE SUPERFAMILY PROTEIN"/>
    <property type="match status" value="1"/>
</dbReference>
<dbReference type="GO" id="GO:0003676">
    <property type="term" value="F:nucleic acid binding"/>
    <property type="evidence" value="ECO:0007669"/>
    <property type="project" value="InterPro"/>
</dbReference>
<feature type="domain" description="RNase H type-1" evidence="2">
    <location>
        <begin position="34"/>
        <end position="163"/>
    </location>
</feature>
<feature type="region of interest" description="Disordered" evidence="1">
    <location>
        <begin position="1"/>
        <end position="29"/>
    </location>
</feature>
<proteinExistence type="predicted"/>
<name>A0A9X3MX60_9ACTN</name>
<evidence type="ECO:0000256" key="1">
    <source>
        <dbReference type="SAM" id="MobiDB-lite"/>
    </source>
</evidence>
<organism evidence="3 4">
    <name type="scientific">Solirubrobacter ginsenosidimutans</name>
    <dbReference type="NCBI Taxonomy" id="490573"/>
    <lineage>
        <taxon>Bacteria</taxon>
        <taxon>Bacillati</taxon>
        <taxon>Actinomycetota</taxon>
        <taxon>Thermoleophilia</taxon>
        <taxon>Solirubrobacterales</taxon>
        <taxon>Solirubrobacteraceae</taxon>
        <taxon>Solirubrobacter</taxon>
    </lineage>
</organism>
<dbReference type="EMBL" id="JAPDOD010000021">
    <property type="protein sequence ID" value="MDA0162950.1"/>
    <property type="molecule type" value="Genomic_DNA"/>
</dbReference>
<dbReference type="InterPro" id="IPR012337">
    <property type="entry name" value="RNaseH-like_sf"/>
</dbReference>
<dbReference type="GO" id="GO:0004523">
    <property type="term" value="F:RNA-DNA hybrid ribonuclease activity"/>
    <property type="evidence" value="ECO:0007669"/>
    <property type="project" value="InterPro"/>
</dbReference>
<dbReference type="PROSITE" id="PS50879">
    <property type="entry name" value="RNASE_H_1"/>
    <property type="match status" value="1"/>
</dbReference>
<dbReference type="CDD" id="cd09279">
    <property type="entry name" value="RNase_HI_like"/>
    <property type="match status" value="1"/>
</dbReference>
<dbReference type="InterPro" id="IPR053151">
    <property type="entry name" value="RNase_H-like"/>
</dbReference>
<gene>
    <name evidence="3" type="ORF">OM076_21945</name>
</gene>
<sequence length="164" mass="17309">MARKPRRKGGTLKDGERRQLARASRHGPAAVPEPAECALVLCDGGSRGNPGPAAIAALLVAPGGDVIEQRAVGIGHATAAEAEYRAILLGLSLAALHGIEELEVRSDSQLAIGALRSDTGATEHARLVQQVREAAAEVGTVRWRWHPRTANEAADELVRALLWP</sequence>
<dbReference type="InterPro" id="IPR002156">
    <property type="entry name" value="RNaseH_domain"/>
</dbReference>
<dbReference type="PANTHER" id="PTHR47723">
    <property type="entry name" value="OS05G0353850 PROTEIN"/>
    <property type="match status" value="1"/>
</dbReference>
<comment type="caution">
    <text evidence="3">The sequence shown here is derived from an EMBL/GenBank/DDBJ whole genome shotgun (WGS) entry which is preliminary data.</text>
</comment>
<evidence type="ECO:0000313" key="4">
    <source>
        <dbReference type="Proteomes" id="UP001149140"/>
    </source>
</evidence>
<dbReference type="Proteomes" id="UP001149140">
    <property type="component" value="Unassembled WGS sequence"/>
</dbReference>
<dbReference type="InterPro" id="IPR036397">
    <property type="entry name" value="RNaseH_sf"/>
</dbReference>
<dbReference type="AlphaFoldDB" id="A0A9X3MX60"/>